<comment type="caution">
    <text evidence="1">The sequence shown here is derived from an EMBL/GenBank/DDBJ whole genome shotgun (WGS) entry which is preliminary data.</text>
</comment>
<dbReference type="AlphaFoldDB" id="A0A9Q3W7T6"/>
<accession>A0A9Q3W7T6</accession>
<organism evidence="1 2">
    <name type="scientific">Alloalcanivorax xenomutans</name>
    <dbReference type="NCBI Taxonomy" id="1094342"/>
    <lineage>
        <taxon>Bacteria</taxon>
        <taxon>Pseudomonadati</taxon>
        <taxon>Pseudomonadota</taxon>
        <taxon>Gammaproteobacteria</taxon>
        <taxon>Oceanospirillales</taxon>
        <taxon>Alcanivoracaceae</taxon>
        <taxon>Alloalcanivorax</taxon>
    </lineage>
</organism>
<name>A0A9Q3W7T6_9GAMM</name>
<dbReference type="GeneID" id="94684889"/>
<dbReference type="InterPro" id="IPR018707">
    <property type="entry name" value="LpxR"/>
</dbReference>
<evidence type="ECO:0000313" key="2">
    <source>
        <dbReference type="Proteomes" id="UP001107961"/>
    </source>
</evidence>
<dbReference type="Gene3D" id="2.40.128.140">
    <property type="entry name" value="Outer membrane protein"/>
    <property type="match status" value="1"/>
</dbReference>
<sequence>MIQMRNWILGAGLSFAGVCGADTFGFAWDNDLFVGLDKNYTNGLRISWVGDGHGKCDDNGGATCAVARALDPLPGVSAADERHALTVSLEQIMVTPDDIERSTPDYSDVPYVGYSNLELGLFSWDTHNLYGYGIRGGVVGPDSGAEESQKIVHKVTGSTRPRGWDNQLGPDLIGGVYFLHAHRFLKREYDSGYQLELGGAWGIDVNNFDGNAQSGGFIRFGRNLPGNFIPDYAGIGTAGSLVGLFDNPGFGWELFLGSSVQYNGYSYIERKGGDYNIDKEDWTVTLIGGAGVRNDRFSFTMTLQHSTSPIRDSDPISFGNMSFMWAI</sequence>
<dbReference type="EMBL" id="JAJVKT010000029">
    <property type="protein sequence ID" value="MCE7510723.1"/>
    <property type="molecule type" value="Genomic_DNA"/>
</dbReference>
<dbReference type="Proteomes" id="UP001107961">
    <property type="component" value="Unassembled WGS sequence"/>
</dbReference>
<dbReference type="InterPro" id="IPR037107">
    <property type="entry name" value="Put_OMP_sf"/>
</dbReference>
<reference evidence="1" key="1">
    <citation type="submission" date="2022-01" db="EMBL/GenBank/DDBJ databases">
        <authorList>
            <person name="Karlyshev A.V."/>
            <person name="Jaspars M."/>
        </authorList>
    </citation>
    <scope>NUCLEOTIDE SEQUENCE</scope>
    <source>
        <strain evidence="1">AGSA3-2</strain>
    </source>
</reference>
<protein>
    <submittedName>
        <fullName evidence="1">Lipid A deacylase LpxR family protein</fullName>
    </submittedName>
</protein>
<keyword evidence="2" id="KW-1185">Reference proteome</keyword>
<gene>
    <name evidence="1" type="ORF">LZG35_18965</name>
</gene>
<dbReference type="Pfam" id="PF09982">
    <property type="entry name" value="LpxR"/>
    <property type="match status" value="1"/>
</dbReference>
<evidence type="ECO:0000313" key="1">
    <source>
        <dbReference type="EMBL" id="MCE7510723.1"/>
    </source>
</evidence>
<proteinExistence type="predicted"/>
<dbReference type="RefSeq" id="WP_022996623.1">
    <property type="nucleotide sequence ID" value="NZ_CP102389.1"/>
</dbReference>